<feature type="signal peptide" evidence="1">
    <location>
        <begin position="1"/>
        <end position="26"/>
    </location>
</feature>
<feature type="chain" id="PRO_5016395133" evidence="1">
    <location>
        <begin position="27"/>
        <end position="91"/>
    </location>
</feature>
<name>A0A2Z6B3P8_9BACT</name>
<evidence type="ECO:0000313" key="3">
    <source>
        <dbReference type="Proteomes" id="UP000269883"/>
    </source>
</evidence>
<dbReference type="AlphaFoldDB" id="A0A2Z6B3P8"/>
<reference evidence="2 3" key="1">
    <citation type="journal article" date="2018" name="Sci. Adv.">
        <title>Multi-heme cytochromes provide a pathway for survival in energy-limited environments.</title>
        <authorList>
            <person name="Deng X."/>
            <person name="Dohmae N."/>
            <person name="Nealson K.H."/>
            <person name="Hashimoto K."/>
            <person name="Okamoto A."/>
        </authorList>
    </citation>
    <scope>NUCLEOTIDE SEQUENCE [LARGE SCALE GENOMIC DNA]</scope>
    <source>
        <strain evidence="2 3">IS5</strain>
        <plasmid evidence="3">pdfe dna</plasmid>
    </source>
</reference>
<evidence type="ECO:0000313" key="2">
    <source>
        <dbReference type="EMBL" id="BBD10122.1"/>
    </source>
</evidence>
<dbReference type="Proteomes" id="UP000269883">
    <property type="component" value="Plasmid pDFE"/>
</dbReference>
<accession>A0A2Z6B3P8</accession>
<keyword evidence="3" id="KW-1185">Reference proteome</keyword>
<geneLocation type="plasmid" evidence="3">
    <name>pdfe dna</name>
</geneLocation>
<proteinExistence type="predicted"/>
<dbReference type="KEGG" id="dfl:DFE_A0021"/>
<protein>
    <submittedName>
        <fullName evidence="2">Uncharacterized protein</fullName>
    </submittedName>
</protein>
<keyword evidence="1" id="KW-0732">Signal</keyword>
<gene>
    <name evidence="2" type="ORF">DFE_A0021</name>
</gene>
<dbReference type="EMBL" id="AP017379">
    <property type="protein sequence ID" value="BBD10122.1"/>
    <property type="molecule type" value="Genomic_DNA"/>
</dbReference>
<evidence type="ECO:0000256" key="1">
    <source>
        <dbReference type="SAM" id="SignalP"/>
    </source>
</evidence>
<keyword evidence="2" id="KW-0614">Plasmid</keyword>
<sequence>MDGNMKKMILALSVLLCLGMVAPVCAETIHLNSEQSTVNERIKLPLVVLVSLHAGMVAAGLPDDDPQLVELRDLIGWVRIEQQLKAQDEAK</sequence>
<organism evidence="2 3">
    <name type="scientific">Desulfovibrio ferrophilus</name>
    <dbReference type="NCBI Taxonomy" id="241368"/>
    <lineage>
        <taxon>Bacteria</taxon>
        <taxon>Pseudomonadati</taxon>
        <taxon>Thermodesulfobacteriota</taxon>
        <taxon>Desulfovibrionia</taxon>
        <taxon>Desulfovibrionales</taxon>
        <taxon>Desulfovibrionaceae</taxon>
        <taxon>Desulfovibrio</taxon>
    </lineage>
</organism>